<sequence length="100" mass="10911">MTHNSLSLSPALITTALMQISVNVPDHMEMFHDLRRGICSMGGHVAIIEPGSNVSSAKSLFTIIVKKFLSDDEDSPQGFLRKLPASLKSSLAAVSAWYYM</sequence>
<evidence type="ECO:0000313" key="2">
    <source>
        <dbReference type="Proteomes" id="UP000321570"/>
    </source>
</evidence>
<accession>A0A564Z693</accession>
<dbReference type="AlphaFoldDB" id="A0A564Z693"/>
<organism evidence="1 2">
    <name type="scientific">Hymenolepis diminuta</name>
    <name type="common">Rat tapeworm</name>
    <dbReference type="NCBI Taxonomy" id="6216"/>
    <lineage>
        <taxon>Eukaryota</taxon>
        <taxon>Metazoa</taxon>
        <taxon>Spiralia</taxon>
        <taxon>Lophotrochozoa</taxon>
        <taxon>Platyhelminthes</taxon>
        <taxon>Cestoda</taxon>
        <taxon>Eucestoda</taxon>
        <taxon>Cyclophyllidea</taxon>
        <taxon>Hymenolepididae</taxon>
        <taxon>Hymenolepis</taxon>
    </lineage>
</organism>
<dbReference type="Proteomes" id="UP000321570">
    <property type="component" value="Unassembled WGS sequence"/>
</dbReference>
<reference evidence="1 2" key="1">
    <citation type="submission" date="2019-07" db="EMBL/GenBank/DDBJ databases">
        <authorList>
            <person name="Jastrzebski P J."/>
            <person name="Paukszto L."/>
            <person name="Jastrzebski P J."/>
        </authorList>
    </citation>
    <scope>NUCLEOTIDE SEQUENCE [LARGE SCALE GENOMIC DNA]</scope>
    <source>
        <strain evidence="1 2">WMS-il1</strain>
    </source>
</reference>
<feature type="non-terminal residue" evidence="1">
    <location>
        <position position="100"/>
    </location>
</feature>
<keyword evidence="2" id="KW-1185">Reference proteome</keyword>
<proteinExistence type="predicted"/>
<protein>
    <submittedName>
        <fullName evidence="1">Uncharacterized protein</fullName>
    </submittedName>
</protein>
<gene>
    <name evidence="1" type="ORF">WMSIL1_LOCUS12656</name>
</gene>
<name>A0A564Z693_HYMDI</name>
<evidence type="ECO:0000313" key="1">
    <source>
        <dbReference type="EMBL" id="VUZ55025.1"/>
    </source>
</evidence>
<dbReference type="EMBL" id="CABIJS010000666">
    <property type="protein sequence ID" value="VUZ55025.1"/>
    <property type="molecule type" value="Genomic_DNA"/>
</dbReference>